<dbReference type="Gene3D" id="1.10.1240.60">
    <property type="match status" value="1"/>
</dbReference>
<dbReference type="InterPro" id="IPR047017">
    <property type="entry name" value="RGS6/7/9/11_DHEX_sf"/>
</dbReference>
<name>A0A430QE75_SCHBO</name>
<dbReference type="AlphaFoldDB" id="A0A430QE75"/>
<evidence type="ECO:0000259" key="4">
    <source>
        <dbReference type="PROSITE" id="PS50186"/>
    </source>
</evidence>
<dbReference type="InterPro" id="IPR036305">
    <property type="entry name" value="RGS_sf"/>
</dbReference>
<accession>A0A430QE75</accession>
<dbReference type="Pfam" id="PF18148">
    <property type="entry name" value="RGS_DHEX"/>
    <property type="match status" value="1"/>
</dbReference>
<comment type="caution">
    <text evidence="5">The sequence shown here is derived from an EMBL/GenBank/DDBJ whole genome shotgun (WGS) entry which is preliminary data.</text>
</comment>
<dbReference type="InterPro" id="IPR036388">
    <property type="entry name" value="WH-like_DNA-bd_sf"/>
</dbReference>
<feature type="non-terminal residue" evidence="5">
    <location>
        <position position="1"/>
    </location>
</feature>
<reference evidence="5 6" key="1">
    <citation type="journal article" date="2019" name="PLoS Pathog.">
        <title>Genome sequence of the bovine parasite Schistosoma bovis Tanzania.</title>
        <authorList>
            <person name="Oey H."/>
            <person name="Zakrzewski M."/>
            <person name="Gobert G."/>
            <person name="Gravermann K."/>
            <person name="Stoye J."/>
            <person name="Jones M."/>
            <person name="Mcmanus D."/>
            <person name="Krause L."/>
        </authorList>
    </citation>
    <scope>NUCLEOTIDE SEQUENCE [LARGE SCALE GENOMIC DNA]</scope>
    <source>
        <strain evidence="5 6">TAN1997</strain>
    </source>
</reference>
<dbReference type="Pfam" id="PF00610">
    <property type="entry name" value="DEP"/>
    <property type="match status" value="1"/>
</dbReference>
<dbReference type="STRING" id="6184.A0A430QE75"/>
<feature type="region of interest" description="Disordered" evidence="2">
    <location>
        <begin position="305"/>
        <end position="327"/>
    </location>
</feature>
<dbReference type="InterPro" id="IPR000591">
    <property type="entry name" value="DEP_dom"/>
</dbReference>
<dbReference type="SMART" id="SM00315">
    <property type="entry name" value="RGS"/>
    <property type="match status" value="1"/>
</dbReference>
<dbReference type="Gene3D" id="1.10.167.10">
    <property type="entry name" value="Regulator of G-protein Signalling 4, domain 2"/>
    <property type="match status" value="1"/>
</dbReference>
<organism evidence="5 6">
    <name type="scientific">Schistosoma bovis</name>
    <name type="common">Blood fluke</name>
    <dbReference type="NCBI Taxonomy" id="6184"/>
    <lineage>
        <taxon>Eukaryota</taxon>
        <taxon>Metazoa</taxon>
        <taxon>Spiralia</taxon>
        <taxon>Lophotrochozoa</taxon>
        <taxon>Platyhelminthes</taxon>
        <taxon>Trematoda</taxon>
        <taxon>Digenea</taxon>
        <taxon>Strigeidida</taxon>
        <taxon>Schistosomatoidea</taxon>
        <taxon>Schistosomatidae</taxon>
        <taxon>Schistosoma</taxon>
    </lineage>
</organism>
<keyword evidence="6" id="KW-1185">Reference proteome</keyword>
<dbReference type="PANTHER" id="PTHR45746">
    <property type="entry name" value="LP21163P"/>
    <property type="match status" value="1"/>
</dbReference>
<protein>
    <submittedName>
        <fullName evidence="5">Regulator of G-protein signaling</fullName>
    </submittedName>
</protein>
<dbReference type="GO" id="GO:0009968">
    <property type="term" value="P:negative regulation of signal transduction"/>
    <property type="evidence" value="ECO:0007669"/>
    <property type="project" value="UniProtKB-KW"/>
</dbReference>
<dbReference type="Pfam" id="PF00615">
    <property type="entry name" value="RGS"/>
    <property type="match status" value="1"/>
</dbReference>
<dbReference type="InterPro" id="IPR016137">
    <property type="entry name" value="RGS"/>
</dbReference>
<dbReference type="InterPro" id="IPR040759">
    <property type="entry name" value="RGS_DHEX"/>
</dbReference>
<dbReference type="SUPFAM" id="SSF46785">
    <property type="entry name" value="Winged helix' DNA-binding domain"/>
    <property type="match status" value="1"/>
</dbReference>
<feature type="domain" description="RGS" evidence="3">
    <location>
        <begin position="183"/>
        <end position="303"/>
    </location>
</feature>
<evidence type="ECO:0000259" key="3">
    <source>
        <dbReference type="PROSITE" id="PS50132"/>
    </source>
</evidence>
<proteinExistence type="predicted"/>
<dbReference type="CDD" id="cd08705">
    <property type="entry name" value="RGS_R7-like"/>
    <property type="match status" value="1"/>
</dbReference>
<dbReference type="InterPro" id="IPR047016">
    <property type="entry name" value="RGS6/7/9/11"/>
</dbReference>
<dbReference type="CDD" id="cd04450">
    <property type="entry name" value="DEP_RGS7-like"/>
    <property type="match status" value="1"/>
</dbReference>
<dbReference type="GO" id="GO:0008277">
    <property type="term" value="P:regulation of G protein-coupled receptor signaling pathway"/>
    <property type="evidence" value="ECO:0007669"/>
    <property type="project" value="InterPro"/>
</dbReference>
<dbReference type="GO" id="GO:0005737">
    <property type="term" value="C:cytoplasm"/>
    <property type="evidence" value="ECO:0007669"/>
    <property type="project" value="TreeGrafter"/>
</dbReference>
<dbReference type="PROSITE" id="PS50186">
    <property type="entry name" value="DEP"/>
    <property type="match status" value="1"/>
</dbReference>
<dbReference type="PANTHER" id="PTHR45746:SF6">
    <property type="entry name" value="LP21163P"/>
    <property type="match status" value="1"/>
</dbReference>
<feature type="domain" description="DEP" evidence="4">
    <location>
        <begin position="1"/>
        <end position="54"/>
    </location>
</feature>
<evidence type="ECO:0000313" key="5">
    <source>
        <dbReference type="EMBL" id="RTG86025.1"/>
    </source>
</evidence>
<evidence type="ECO:0000256" key="2">
    <source>
        <dbReference type="SAM" id="MobiDB-lite"/>
    </source>
</evidence>
<dbReference type="InterPro" id="IPR036390">
    <property type="entry name" value="WH_DNA-bd_sf"/>
</dbReference>
<dbReference type="InterPro" id="IPR034483">
    <property type="entry name" value="RGS_Egl-10"/>
</dbReference>
<sequence>SDIVHWLMEHIGASDVTEAVHIASRIASMGYIFCIDDHVLTVKNDGHTYYRFQTPFLYPSRCMEADTADYAAESEAKVDKKRDKLERLVLESQERAYWDLHRPPPGCINTTDIDMRKLCRAKRPKKTTSRPINFPIPSGPVYDPNQEPVSALNPWISDNPDYWNTDLRPKYLPIRRIKRWSFSIHELLKDPVGLEEFQRWLEKEFSAENLRFWQACQVLKGAPLREVRQSIMNIYQQYLAPNAVEPINIDSRIADLVRRQIDGESNTTPNRYCFEAAEEHIFHLMKSDSYCRFLRSDVYRELFRGDKKKSKKQQRSSGINSNNALSSGPGVGAQVTATVNFTGIE</sequence>
<dbReference type="GO" id="GO:0035556">
    <property type="term" value="P:intracellular signal transduction"/>
    <property type="evidence" value="ECO:0007669"/>
    <property type="project" value="InterPro"/>
</dbReference>
<dbReference type="InterPro" id="IPR044926">
    <property type="entry name" value="RGS_subdomain_2"/>
</dbReference>
<evidence type="ECO:0000313" key="6">
    <source>
        <dbReference type="Proteomes" id="UP000290809"/>
    </source>
</evidence>
<dbReference type="PRINTS" id="PR01301">
    <property type="entry name" value="RGSPROTEIN"/>
</dbReference>
<gene>
    <name evidence="5" type="ORF">DC041_0010527</name>
</gene>
<dbReference type="EMBL" id="QMKO01001871">
    <property type="protein sequence ID" value="RTG86025.1"/>
    <property type="molecule type" value="Genomic_DNA"/>
</dbReference>
<dbReference type="Proteomes" id="UP000290809">
    <property type="component" value="Unassembled WGS sequence"/>
</dbReference>
<dbReference type="GO" id="GO:0005096">
    <property type="term" value="F:GTPase activator activity"/>
    <property type="evidence" value="ECO:0007669"/>
    <property type="project" value="TreeGrafter"/>
</dbReference>
<dbReference type="Gene3D" id="1.10.10.10">
    <property type="entry name" value="Winged helix-like DNA-binding domain superfamily/Winged helix DNA-binding domain"/>
    <property type="match status" value="1"/>
</dbReference>
<dbReference type="PROSITE" id="PS50132">
    <property type="entry name" value="RGS"/>
    <property type="match status" value="1"/>
</dbReference>
<dbReference type="SUPFAM" id="SSF48097">
    <property type="entry name" value="Regulator of G-protein signaling, RGS"/>
    <property type="match status" value="1"/>
</dbReference>
<evidence type="ECO:0000256" key="1">
    <source>
        <dbReference type="ARBA" id="ARBA00022700"/>
    </source>
</evidence>
<keyword evidence="1" id="KW-0734">Signal transduction inhibitor</keyword>